<dbReference type="Proteomes" id="UP000326396">
    <property type="component" value="Linkage Group LG16"/>
</dbReference>
<reference evidence="1 2" key="1">
    <citation type="submission" date="2019-05" db="EMBL/GenBank/DDBJ databases">
        <title>Mikania micrantha, genome provides insights into the molecular mechanism of rapid growth.</title>
        <authorList>
            <person name="Liu B."/>
        </authorList>
    </citation>
    <scope>NUCLEOTIDE SEQUENCE [LARGE SCALE GENOMIC DNA]</scope>
    <source>
        <strain evidence="1">NLD-2019</strain>
        <tissue evidence="1">Leaf</tissue>
    </source>
</reference>
<dbReference type="EMBL" id="SZYD01000008">
    <property type="protein sequence ID" value="KAD5508689.1"/>
    <property type="molecule type" value="Genomic_DNA"/>
</dbReference>
<gene>
    <name evidence="1" type="ORF">E3N88_16392</name>
</gene>
<sequence length="196" mass="22757">MNNSTNIEFISGMEVDDDDISFLNQTMNDSFLSLLCYGTIDDYKEEDEVNSIEDWSSNEKDDDSDGVEKITEHGVVYPSYDSTVNWKLQKPMVGMKFESLAQLKESLIDYGVSNGYQLEFPVNDHKRLLVRCGKETEEDDGAGKKRKVRKCPFRLWASRMTKHVMHMRMATKAEKMEYDVCPTIRKKLEDIKVKQR</sequence>
<name>A0A5N6NYP2_9ASTR</name>
<comment type="caution">
    <text evidence="1">The sequence shown here is derived from an EMBL/GenBank/DDBJ whole genome shotgun (WGS) entry which is preliminary data.</text>
</comment>
<keyword evidence="2" id="KW-1185">Reference proteome</keyword>
<organism evidence="1 2">
    <name type="scientific">Mikania micrantha</name>
    <name type="common">bitter vine</name>
    <dbReference type="NCBI Taxonomy" id="192012"/>
    <lineage>
        <taxon>Eukaryota</taxon>
        <taxon>Viridiplantae</taxon>
        <taxon>Streptophyta</taxon>
        <taxon>Embryophyta</taxon>
        <taxon>Tracheophyta</taxon>
        <taxon>Spermatophyta</taxon>
        <taxon>Magnoliopsida</taxon>
        <taxon>eudicotyledons</taxon>
        <taxon>Gunneridae</taxon>
        <taxon>Pentapetalae</taxon>
        <taxon>asterids</taxon>
        <taxon>campanulids</taxon>
        <taxon>Asterales</taxon>
        <taxon>Asteraceae</taxon>
        <taxon>Asteroideae</taxon>
        <taxon>Heliantheae alliance</taxon>
        <taxon>Eupatorieae</taxon>
        <taxon>Mikania</taxon>
    </lineage>
</organism>
<evidence type="ECO:0000313" key="1">
    <source>
        <dbReference type="EMBL" id="KAD5508689.1"/>
    </source>
</evidence>
<evidence type="ECO:0000313" key="2">
    <source>
        <dbReference type="Proteomes" id="UP000326396"/>
    </source>
</evidence>
<dbReference type="AlphaFoldDB" id="A0A5N6NYP2"/>
<protein>
    <submittedName>
        <fullName evidence="1">Uncharacterized protein</fullName>
    </submittedName>
</protein>
<dbReference type="OrthoDB" id="1724097at2759"/>
<proteinExistence type="predicted"/>
<accession>A0A5N6NYP2</accession>